<keyword evidence="8 10" id="KW-0238">DNA-binding</keyword>
<dbReference type="Gene3D" id="1.10.10.60">
    <property type="entry name" value="Homeodomain-like"/>
    <property type="match status" value="1"/>
</dbReference>
<sequence length="482" mass="53437">MKPGLSLNISQKVAMTPQLAESIRFLQLSAAELADELKSALDSNVMLEEVGTDDGAEDIRPDNHQADWADSASERAESWGQAARQTRGGSGEFSFEDRLVNDEPGVHLRIVEQIPMHFPDEQEQRIALAIVESTDDSGYLTGTVADLVASLSQVKMVRPTEVEEVLHVIQRLDPIGFAARNLAECLRVQLEELSESRAHVSDPQEREEIDLALKVVDFHLNDLGRMDLPAIAAALGRREDEVAAAVRLIRSLSPKPAADEKTAVAIVPDVTVEQVQGEWTVRLNNSTVPSLRINAEYERIVTNDASAKALRDQLQDARWLIRSVEMRNDTLLRATRFIFEHQQTFLARGETALKPLTLKFVADAIGVHESTISRITTSKFVQTPHGVFPLKAFFPSQLVVADGVAASGSAVKATIQKLIAHETPEQPLRDVDLAAILARRGVRIARRTIAKYREALNIPSSKDRLERYRLDALIQRRVAKAR</sequence>
<dbReference type="GO" id="GO:0003677">
    <property type="term" value="F:DNA binding"/>
    <property type="evidence" value="ECO:0007669"/>
    <property type="project" value="UniProtKB-KW"/>
</dbReference>
<keyword evidence="15" id="KW-1185">Reference proteome</keyword>
<comment type="caution">
    <text evidence="14">The sequence shown here is derived from an EMBL/GenBank/DDBJ whole genome shotgun (WGS) entry which is preliminary data.</text>
</comment>
<dbReference type="InterPro" id="IPR038709">
    <property type="entry name" value="RpoN_core-bd_sf"/>
</dbReference>
<dbReference type="GO" id="GO:0001216">
    <property type="term" value="F:DNA-binding transcription activator activity"/>
    <property type="evidence" value="ECO:0007669"/>
    <property type="project" value="InterPro"/>
</dbReference>
<feature type="region of interest" description="Disordered" evidence="11">
    <location>
        <begin position="70"/>
        <end position="93"/>
    </location>
</feature>
<dbReference type="PRINTS" id="PR00045">
    <property type="entry name" value="SIGMA54FCT"/>
</dbReference>
<dbReference type="PROSITE" id="PS50044">
    <property type="entry name" value="SIGMA54_3"/>
    <property type="match status" value="1"/>
</dbReference>
<dbReference type="Pfam" id="PF04963">
    <property type="entry name" value="Sigma54_CBD"/>
    <property type="match status" value="1"/>
</dbReference>
<keyword evidence="3 10" id="KW-0240">DNA-directed RNA polymerase</keyword>
<evidence type="ECO:0000256" key="1">
    <source>
        <dbReference type="ARBA" id="ARBA00008798"/>
    </source>
</evidence>
<dbReference type="Pfam" id="PF04552">
    <property type="entry name" value="Sigma54_DBD"/>
    <property type="match status" value="1"/>
</dbReference>
<dbReference type="NCBIfam" id="TIGR02395">
    <property type="entry name" value="rpoN_sigma"/>
    <property type="match status" value="1"/>
</dbReference>
<dbReference type="AlphaFoldDB" id="A0A1Y1SG57"/>
<evidence type="ECO:0000256" key="2">
    <source>
        <dbReference type="ARBA" id="ARBA00019942"/>
    </source>
</evidence>
<evidence type="ECO:0000256" key="9">
    <source>
        <dbReference type="ARBA" id="ARBA00023163"/>
    </source>
</evidence>
<keyword evidence="7 10" id="KW-0731">Sigma factor</keyword>
<protein>
    <recommendedName>
        <fullName evidence="2 10">RNA polymerase sigma-54 factor</fullName>
    </recommendedName>
</protein>
<name>A0A1Y1SG57_9GAMM</name>
<dbReference type="EMBL" id="AQQV01000001">
    <property type="protein sequence ID" value="ORE88642.1"/>
    <property type="molecule type" value="Genomic_DNA"/>
</dbReference>
<dbReference type="GO" id="GO:0016987">
    <property type="term" value="F:sigma factor activity"/>
    <property type="evidence" value="ECO:0007669"/>
    <property type="project" value="UniProtKB-KW"/>
</dbReference>
<gene>
    <name evidence="14" type="ORF">ATO7_02165</name>
</gene>
<dbReference type="Proteomes" id="UP000192342">
    <property type="component" value="Unassembled WGS sequence"/>
</dbReference>
<keyword evidence="6 10" id="KW-0805">Transcription regulation</keyword>
<evidence type="ECO:0000256" key="11">
    <source>
        <dbReference type="SAM" id="MobiDB-lite"/>
    </source>
</evidence>
<feature type="domain" description="RNA polymerase sigma factor 54 DNA-binding" evidence="12">
    <location>
        <begin position="309"/>
        <end position="464"/>
    </location>
</feature>
<dbReference type="InterPro" id="IPR007634">
    <property type="entry name" value="RNA_pol_sigma_54_DNA-bd"/>
</dbReference>
<evidence type="ECO:0000256" key="10">
    <source>
        <dbReference type="PIRNR" id="PIRNR000774"/>
    </source>
</evidence>
<comment type="function">
    <text evidence="10">Sigma factors are initiation factors that promote the attachment of RNA polymerase to specific initiation sites and are then released.</text>
</comment>
<dbReference type="Gene3D" id="1.10.10.1330">
    <property type="entry name" value="RNA polymerase sigma-54 factor, core-binding domain"/>
    <property type="match status" value="1"/>
</dbReference>
<evidence type="ECO:0000256" key="5">
    <source>
        <dbReference type="ARBA" id="ARBA00022695"/>
    </source>
</evidence>
<dbReference type="GO" id="GO:0016779">
    <property type="term" value="F:nucleotidyltransferase activity"/>
    <property type="evidence" value="ECO:0007669"/>
    <property type="project" value="UniProtKB-KW"/>
</dbReference>
<proteinExistence type="inferred from homology"/>
<comment type="similarity">
    <text evidence="1 10">Belongs to the sigma-54 factor family.</text>
</comment>
<evidence type="ECO:0000256" key="4">
    <source>
        <dbReference type="ARBA" id="ARBA00022679"/>
    </source>
</evidence>
<dbReference type="InterPro" id="IPR000394">
    <property type="entry name" value="RNA_pol_sigma_54"/>
</dbReference>
<evidence type="ECO:0000256" key="8">
    <source>
        <dbReference type="ARBA" id="ARBA00023125"/>
    </source>
</evidence>
<feature type="domain" description="RNA polymerase sigma factor 54 core-binding" evidence="13">
    <location>
        <begin position="103"/>
        <end position="297"/>
    </location>
</feature>
<organism evidence="14 15">
    <name type="scientific">Oceanococcus atlanticus</name>
    <dbReference type="NCBI Taxonomy" id="1317117"/>
    <lineage>
        <taxon>Bacteria</taxon>
        <taxon>Pseudomonadati</taxon>
        <taxon>Pseudomonadota</taxon>
        <taxon>Gammaproteobacteria</taxon>
        <taxon>Chromatiales</taxon>
        <taxon>Oceanococcaceae</taxon>
        <taxon>Oceanococcus</taxon>
    </lineage>
</organism>
<dbReference type="PIRSF" id="PIRSF000774">
    <property type="entry name" value="RpoN"/>
    <property type="match status" value="1"/>
</dbReference>
<reference evidence="14 15" key="1">
    <citation type="submission" date="2013-04" db="EMBL/GenBank/DDBJ databases">
        <title>Oceanococcus atlanticus 22II-S10r2 Genome Sequencing.</title>
        <authorList>
            <person name="Lai Q."/>
            <person name="Li G."/>
            <person name="Shao Z."/>
        </authorList>
    </citation>
    <scope>NUCLEOTIDE SEQUENCE [LARGE SCALE GENOMIC DNA]</scope>
    <source>
        <strain evidence="14 15">22II-S10r2</strain>
    </source>
</reference>
<dbReference type="PROSITE" id="PS00717">
    <property type="entry name" value="SIGMA54_1"/>
    <property type="match status" value="1"/>
</dbReference>
<keyword evidence="4 10" id="KW-0808">Transferase</keyword>
<evidence type="ECO:0000259" key="13">
    <source>
        <dbReference type="Pfam" id="PF04963"/>
    </source>
</evidence>
<dbReference type="STRING" id="1317117.ATO7_02165"/>
<evidence type="ECO:0000313" key="14">
    <source>
        <dbReference type="EMBL" id="ORE88642.1"/>
    </source>
</evidence>
<keyword evidence="5 10" id="KW-0548">Nucleotidyltransferase</keyword>
<dbReference type="OrthoDB" id="9814402at2"/>
<evidence type="ECO:0000256" key="7">
    <source>
        <dbReference type="ARBA" id="ARBA00023082"/>
    </source>
</evidence>
<accession>A0A1Y1SG57</accession>
<evidence type="ECO:0000313" key="15">
    <source>
        <dbReference type="Proteomes" id="UP000192342"/>
    </source>
</evidence>
<evidence type="ECO:0000256" key="6">
    <source>
        <dbReference type="ARBA" id="ARBA00023015"/>
    </source>
</evidence>
<dbReference type="GO" id="GO:0006352">
    <property type="term" value="P:DNA-templated transcription initiation"/>
    <property type="evidence" value="ECO:0007669"/>
    <property type="project" value="InterPro"/>
</dbReference>
<dbReference type="PANTHER" id="PTHR32248">
    <property type="entry name" value="RNA POLYMERASE SIGMA-54 FACTOR"/>
    <property type="match status" value="1"/>
</dbReference>
<evidence type="ECO:0000259" key="12">
    <source>
        <dbReference type="Pfam" id="PF04552"/>
    </source>
</evidence>
<dbReference type="RefSeq" id="WP_083559268.1">
    <property type="nucleotide sequence ID" value="NZ_AQQV01000001.1"/>
</dbReference>
<dbReference type="Pfam" id="PF00309">
    <property type="entry name" value="Sigma54_AID"/>
    <property type="match status" value="1"/>
</dbReference>
<dbReference type="PROSITE" id="PS00718">
    <property type="entry name" value="SIGMA54_2"/>
    <property type="match status" value="1"/>
</dbReference>
<evidence type="ECO:0000256" key="3">
    <source>
        <dbReference type="ARBA" id="ARBA00022478"/>
    </source>
</evidence>
<dbReference type="GO" id="GO:0000428">
    <property type="term" value="C:DNA-directed RNA polymerase complex"/>
    <property type="evidence" value="ECO:0007669"/>
    <property type="project" value="UniProtKB-KW"/>
</dbReference>
<dbReference type="InterPro" id="IPR007046">
    <property type="entry name" value="RNA_pol_sigma_54_core-bd"/>
</dbReference>
<dbReference type="PANTHER" id="PTHR32248:SF4">
    <property type="entry name" value="RNA POLYMERASE SIGMA-54 FACTOR"/>
    <property type="match status" value="1"/>
</dbReference>
<keyword evidence="9 10" id="KW-0804">Transcription</keyword>